<dbReference type="PANTHER" id="PTHR45947:SF3">
    <property type="entry name" value="SULFOQUINOVOSYL TRANSFERASE SQD2"/>
    <property type="match status" value="1"/>
</dbReference>
<evidence type="ECO:0000313" key="2">
    <source>
        <dbReference type="EMBL" id="MCV2873050.1"/>
    </source>
</evidence>
<sequence length="391" mass="41967">MRIAYVTADRGIPVFGAKGASVHIQAMMRAFAALGHEVHALAARKGISLSGELSVEEVGNPALSGATRPAKERAAMAQARAIEDRLIALHGQRPFDLIYERYSLWSEAGIRAAARLGVPVVTEINAPLLVEQSEYRELVHENEARAIEAMVLASSTILAAVSWQVAEYAISRGARPDHVRVIGNGVDTSRFHPGVRPAQISGIPDTAFVVGFTGSLKAWHGVETLLRAFGAVHRTCPDAHLLILGDGPQRGWIEGFAEGAGFAGALTLTGWVDHASLAPMIARMDVATAPYPEDDSHYFSPLKLYEYLAMGRPVVASRIGQTAELLTGSDAAYLLPPGDADALATALAALQADPDRRARMARAAAAEGRKHDWQENAQRVIEFVEKHRKAA</sequence>
<name>A0ABT2ZPI6_9RHOB</name>
<evidence type="ECO:0000313" key="3">
    <source>
        <dbReference type="Proteomes" id="UP001652564"/>
    </source>
</evidence>
<dbReference type="RefSeq" id="WP_263740267.1">
    <property type="nucleotide sequence ID" value="NZ_JAOWKZ010000003.1"/>
</dbReference>
<dbReference type="SUPFAM" id="SSF53756">
    <property type="entry name" value="UDP-Glycosyltransferase/glycogen phosphorylase"/>
    <property type="match status" value="1"/>
</dbReference>
<organism evidence="2 3">
    <name type="scientific">Albidovulum litorale</name>
    <dbReference type="NCBI Taxonomy" id="2984134"/>
    <lineage>
        <taxon>Bacteria</taxon>
        <taxon>Pseudomonadati</taxon>
        <taxon>Pseudomonadota</taxon>
        <taxon>Alphaproteobacteria</taxon>
        <taxon>Rhodobacterales</taxon>
        <taxon>Paracoccaceae</taxon>
        <taxon>Albidovulum</taxon>
    </lineage>
</organism>
<feature type="domain" description="Glycosyltransferase subfamily 4-like N-terminal" evidence="1">
    <location>
        <begin position="19"/>
        <end position="190"/>
    </location>
</feature>
<proteinExistence type="predicted"/>
<comment type="caution">
    <text evidence="2">The sequence shown here is derived from an EMBL/GenBank/DDBJ whole genome shotgun (WGS) entry which is preliminary data.</text>
</comment>
<protein>
    <submittedName>
        <fullName evidence="2">Glycosyltransferase family 4 protein</fullName>
    </submittedName>
</protein>
<dbReference type="Gene3D" id="3.40.50.2000">
    <property type="entry name" value="Glycogen Phosphorylase B"/>
    <property type="match status" value="2"/>
</dbReference>
<dbReference type="InterPro" id="IPR050194">
    <property type="entry name" value="Glycosyltransferase_grp1"/>
</dbReference>
<dbReference type="PANTHER" id="PTHR45947">
    <property type="entry name" value="SULFOQUINOVOSYL TRANSFERASE SQD2"/>
    <property type="match status" value="1"/>
</dbReference>
<evidence type="ECO:0000259" key="1">
    <source>
        <dbReference type="Pfam" id="PF13439"/>
    </source>
</evidence>
<dbReference type="EMBL" id="JAOWKZ010000003">
    <property type="protein sequence ID" value="MCV2873050.1"/>
    <property type="molecule type" value="Genomic_DNA"/>
</dbReference>
<accession>A0ABT2ZPI6</accession>
<dbReference type="InterPro" id="IPR028098">
    <property type="entry name" value="Glyco_trans_4-like_N"/>
</dbReference>
<gene>
    <name evidence="2" type="ORF">OEZ71_12170</name>
</gene>
<dbReference type="Pfam" id="PF13439">
    <property type="entry name" value="Glyco_transf_4"/>
    <property type="match status" value="1"/>
</dbReference>
<reference evidence="2 3" key="1">
    <citation type="submission" date="2022-10" db="EMBL/GenBank/DDBJ databases">
        <title>Defluviimonas sp. nov., isolated from ocean surface sediments.</title>
        <authorList>
            <person name="He W."/>
            <person name="Wang L."/>
            <person name="Zhang D.-F."/>
        </authorList>
    </citation>
    <scope>NUCLEOTIDE SEQUENCE [LARGE SCALE GENOMIC DNA]</scope>
    <source>
        <strain evidence="2 3">WL0050</strain>
    </source>
</reference>
<dbReference type="Pfam" id="PF13692">
    <property type="entry name" value="Glyco_trans_1_4"/>
    <property type="match status" value="1"/>
</dbReference>
<keyword evidence="3" id="KW-1185">Reference proteome</keyword>
<dbReference type="CDD" id="cd03801">
    <property type="entry name" value="GT4_PimA-like"/>
    <property type="match status" value="1"/>
</dbReference>
<dbReference type="Proteomes" id="UP001652564">
    <property type="component" value="Unassembled WGS sequence"/>
</dbReference>